<evidence type="ECO:0000313" key="2">
    <source>
        <dbReference type="Proteomes" id="UP000237000"/>
    </source>
</evidence>
<dbReference type="InParanoid" id="A0A2P5FYN3"/>
<protein>
    <submittedName>
        <fullName evidence="1">Uncharacterized protein</fullName>
    </submittedName>
</protein>
<proteinExistence type="predicted"/>
<keyword evidence="2" id="KW-1185">Reference proteome</keyword>
<feature type="non-terminal residue" evidence="1">
    <location>
        <position position="1"/>
    </location>
</feature>
<gene>
    <name evidence="1" type="ORF">TorRG33x02_009450</name>
</gene>
<sequence>YLHARTQHVSAPTSSEPVTSLASVKLVICLALLSCNRYPAISFPCSFTLSAVSQLTVKNKLQKPSHSEFHMLQKLNPAIAKRGPPNANPARDA</sequence>
<name>A0A2P5FYN3_TREOI</name>
<reference evidence="2" key="1">
    <citation type="submission" date="2016-06" db="EMBL/GenBank/DDBJ databases">
        <title>Parallel loss of symbiosis genes in relatives of nitrogen-fixing non-legume Parasponia.</title>
        <authorList>
            <person name="Van Velzen R."/>
            <person name="Holmer R."/>
            <person name="Bu F."/>
            <person name="Rutten L."/>
            <person name="Van Zeijl A."/>
            <person name="Liu W."/>
            <person name="Santuari L."/>
            <person name="Cao Q."/>
            <person name="Sharma T."/>
            <person name="Shen D."/>
            <person name="Roswanjaya Y."/>
            <person name="Wardhani T."/>
            <person name="Kalhor M.S."/>
            <person name="Jansen J."/>
            <person name="Van den Hoogen J."/>
            <person name="Gungor B."/>
            <person name="Hartog M."/>
            <person name="Hontelez J."/>
            <person name="Verver J."/>
            <person name="Yang W.-C."/>
            <person name="Schijlen E."/>
            <person name="Repin R."/>
            <person name="Schilthuizen M."/>
            <person name="Schranz E."/>
            <person name="Heidstra R."/>
            <person name="Miyata K."/>
            <person name="Fedorova E."/>
            <person name="Kohlen W."/>
            <person name="Bisseling T."/>
            <person name="Smit S."/>
            <person name="Geurts R."/>
        </authorList>
    </citation>
    <scope>NUCLEOTIDE SEQUENCE [LARGE SCALE GENOMIC DNA]</scope>
    <source>
        <strain evidence="2">cv. RG33-2</strain>
    </source>
</reference>
<organism evidence="1 2">
    <name type="scientific">Trema orientale</name>
    <name type="common">Charcoal tree</name>
    <name type="synonym">Celtis orientalis</name>
    <dbReference type="NCBI Taxonomy" id="63057"/>
    <lineage>
        <taxon>Eukaryota</taxon>
        <taxon>Viridiplantae</taxon>
        <taxon>Streptophyta</taxon>
        <taxon>Embryophyta</taxon>
        <taxon>Tracheophyta</taxon>
        <taxon>Spermatophyta</taxon>
        <taxon>Magnoliopsida</taxon>
        <taxon>eudicotyledons</taxon>
        <taxon>Gunneridae</taxon>
        <taxon>Pentapetalae</taxon>
        <taxon>rosids</taxon>
        <taxon>fabids</taxon>
        <taxon>Rosales</taxon>
        <taxon>Cannabaceae</taxon>
        <taxon>Trema</taxon>
    </lineage>
</organism>
<evidence type="ECO:0000313" key="1">
    <source>
        <dbReference type="EMBL" id="POO02884.1"/>
    </source>
</evidence>
<dbReference type="AlphaFoldDB" id="A0A2P5FYN3"/>
<comment type="caution">
    <text evidence="1">The sequence shown here is derived from an EMBL/GenBank/DDBJ whole genome shotgun (WGS) entry which is preliminary data.</text>
</comment>
<dbReference type="Proteomes" id="UP000237000">
    <property type="component" value="Unassembled WGS sequence"/>
</dbReference>
<dbReference type="EMBL" id="JXTC01000003">
    <property type="protein sequence ID" value="POO02884.1"/>
    <property type="molecule type" value="Genomic_DNA"/>
</dbReference>
<dbReference type="OrthoDB" id="10521236at2759"/>
<accession>A0A2P5FYN3</accession>